<dbReference type="AlphaFoldDB" id="A0A0D1DAF9"/>
<protein>
    <submittedName>
        <fullName evidence="1">SnoaL-like polyketide cyclase</fullName>
    </submittedName>
</protein>
<dbReference type="GO" id="GO:0030638">
    <property type="term" value="P:polyketide metabolic process"/>
    <property type="evidence" value="ECO:0007669"/>
    <property type="project" value="InterPro"/>
</dbReference>
<proteinExistence type="predicted"/>
<dbReference type="SUPFAM" id="SSF54427">
    <property type="entry name" value="NTF2-like"/>
    <property type="match status" value="2"/>
</dbReference>
<organism evidence="1 2">
    <name type="scientific">Jannaschia aquimarina</name>
    <dbReference type="NCBI Taxonomy" id="935700"/>
    <lineage>
        <taxon>Bacteria</taxon>
        <taxon>Pseudomonadati</taxon>
        <taxon>Pseudomonadota</taxon>
        <taxon>Alphaproteobacteria</taxon>
        <taxon>Rhodobacterales</taxon>
        <taxon>Roseobacteraceae</taxon>
        <taxon>Jannaschia</taxon>
    </lineage>
</organism>
<dbReference type="Gene3D" id="3.10.450.50">
    <property type="match status" value="2"/>
</dbReference>
<dbReference type="STRING" id="935700.jaqu_14070"/>
<dbReference type="RefSeq" id="WP_052500825.1">
    <property type="nucleotide sequence ID" value="NZ_FZPF01000006.1"/>
</dbReference>
<dbReference type="EMBL" id="JYFE01000025">
    <property type="protein sequence ID" value="KIT16908.1"/>
    <property type="molecule type" value="Genomic_DNA"/>
</dbReference>
<dbReference type="InterPro" id="IPR032710">
    <property type="entry name" value="NTF2-like_dom_sf"/>
</dbReference>
<evidence type="ECO:0000313" key="1">
    <source>
        <dbReference type="EMBL" id="KIT16908.1"/>
    </source>
</evidence>
<dbReference type="PATRIC" id="fig|935700.4.peg.1458"/>
<reference evidence="1 2" key="1">
    <citation type="submission" date="2015-02" db="EMBL/GenBank/DDBJ databases">
        <title>Genome Sequence of Jannaschia aquimarina DSM28248, a member of the Roseobacter clade.</title>
        <authorList>
            <person name="Voget S."/>
            <person name="Daniel R."/>
        </authorList>
    </citation>
    <scope>NUCLEOTIDE SEQUENCE [LARGE SCALE GENOMIC DNA]</scope>
    <source>
        <strain evidence="1 2">GSW-M26</strain>
    </source>
</reference>
<accession>A0A0D1DAF9</accession>
<dbReference type="PANTHER" id="PTHR38436:SF1">
    <property type="entry name" value="ESTER CYCLASE"/>
    <property type="match status" value="1"/>
</dbReference>
<sequence length="337" mass="37174">MADGAARIEIDRHDAKAALEALSEGDLDRLAPDATCDAAHPFGRLTGSDARRPWAELHAAFPDLERRDTIFVAGQNHSDDRITEWRAPRLVACLGSYLGTFDAPFAGIPPTGALATLDYGEAHWIEDGRIRASWLVWDLAGLMLRTGCWPLAHPLGAPGHWPGPRTQDGLRMAATPDDRAEALGTVLDMHAILNGYRNDSIKGIDMRHWHPDFTYWAGGAIGACRGIEGFRAHHQIPYRRAFPDAQGAGHFARLSDGPYAVTGGDVTMTHAGDEYLGLAPTGRRLRFRVMDFYRFGADGRIAENWLPNDTLGLMAQMGIDVLARLRHRRGQPRRDVF</sequence>
<keyword evidence="2" id="KW-1185">Reference proteome</keyword>
<dbReference type="InterPro" id="IPR009959">
    <property type="entry name" value="Cyclase_SnoaL-like"/>
</dbReference>
<dbReference type="PANTHER" id="PTHR38436">
    <property type="entry name" value="POLYKETIDE CYCLASE SNOAL-LIKE DOMAIN"/>
    <property type="match status" value="1"/>
</dbReference>
<dbReference type="Proteomes" id="UP000032232">
    <property type="component" value="Unassembled WGS sequence"/>
</dbReference>
<gene>
    <name evidence="1" type="ORF">jaqu_14070</name>
</gene>
<evidence type="ECO:0000313" key="2">
    <source>
        <dbReference type="Proteomes" id="UP000032232"/>
    </source>
</evidence>
<comment type="caution">
    <text evidence="1">The sequence shown here is derived from an EMBL/GenBank/DDBJ whole genome shotgun (WGS) entry which is preliminary data.</text>
</comment>
<name>A0A0D1DAF9_9RHOB</name>
<dbReference type="OrthoDB" id="1948945at2"/>
<dbReference type="Pfam" id="PF07366">
    <property type="entry name" value="SnoaL"/>
    <property type="match status" value="1"/>
</dbReference>